<evidence type="ECO:0000313" key="11">
    <source>
        <dbReference type="Proteomes" id="UP000032279"/>
    </source>
</evidence>
<evidence type="ECO:0000259" key="9">
    <source>
        <dbReference type="Pfam" id="PF13303"/>
    </source>
</evidence>
<feature type="transmembrane region" description="Helical" evidence="8">
    <location>
        <begin position="289"/>
        <end position="306"/>
    </location>
</feature>
<feature type="transmembrane region" description="Helical" evidence="8">
    <location>
        <begin position="216"/>
        <end position="236"/>
    </location>
</feature>
<evidence type="ECO:0000256" key="7">
    <source>
        <dbReference type="ARBA" id="ARBA00023136"/>
    </source>
</evidence>
<feature type="transmembrane region" description="Helical" evidence="8">
    <location>
        <begin position="115"/>
        <end position="133"/>
    </location>
</feature>
<dbReference type="STRING" id="1335616.WDC_0558"/>
<evidence type="ECO:0000256" key="3">
    <source>
        <dbReference type="ARBA" id="ARBA00022475"/>
    </source>
</evidence>
<dbReference type="OrthoDB" id="396983at2"/>
<feature type="transmembrane region" description="Helical" evidence="8">
    <location>
        <begin position="21"/>
        <end position="43"/>
    </location>
</feature>
<sequence length="355" mass="36604">MAQNIPVKSTKPTTRQVIMNTLNGLSIGIIVALVPSALLNQILKAILPVFPAASSVMALTSAAMVLLPAVSAVCVGMLAHFSPIQTTSLSLAAVMGAGNFKPGDNGFTVSGSGDVINIAITILIGYVIILLLGERLKAYTILLIPMIVLVVAGGIGTLTLGPVSKMTELLGLGIMQLTNLQPIVMGILLGIIFALLIVSPISSVGIAAAINIHGVAAGSANLGIVAASFALAIYGWRVNSVGTSVAHFLGSPKIQMANIMSRPKLMIPISINAGILGGIGALFNIQGTAMSAGFGFSGLIGPIAALDEMGTTVGSLLLVVILFFVLPIAMGLFSHYLFPHKWNFFDAANFQLNYS</sequence>
<feature type="transmembrane region" description="Helical" evidence="8">
    <location>
        <begin position="183"/>
        <end position="210"/>
    </location>
</feature>
<evidence type="ECO:0000256" key="2">
    <source>
        <dbReference type="ARBA" id="ARBA00022448"/>
    </source>
</evidence>
<keyword evidence="7 8" id="KW-0472">Membrane</keyword>
<comment type="subcellular location">
    <subcellularLocation>
        <location evidence="1">Cell membrane</location>
        <topology evidence="1">Multi-pass membrane protein</topology>
    </subcellularLocation>
</comment>
<feature type="transmembrane region" description="Helical" evidence="8">
    <location>
        <begin position="265"/>
        <end position="283"/>
    </location>
</feature>
<dbReference type="RefSeq" id="WP_044010273.1">
    <property type="nucleotide sequence ID" value="NZ_AWTT01000009.1"/>
</dbReference>
<evidence type="ECO:0000256" key="1">
    <source>
        <dbReference type="ARBA" id="ARBA00004651"/>
    </source>
</evidence>
<dbReference type="Proteomes" id="UP000032279">
    <property type="component" value="Unassembled WGS sequence"/>
</dbReference>
<keyword evidence="2" id="KW-0813">Transport</keyword>
<feature type="transmembrane region" description="Helical" evidence="8">
    <location>
        <begin position="313"/>
        <end position="338"/>
    </location>
</feature>
<dbReference type="EMBL" id="AWTT01000009">
    <property type="protein sequence ID" value="KIS03817.1"/>
    <property type="molecule type" value="Genomic_DNA"/>
</dbReference>
<evidence type="ECO:0000256" key="6">
    <source>
        <dbReference type="ARBA" id="ARBA00022989"/>
    </source>
</evidence>
<comment type="caution">
    <text evidence="10">The sequence shown here is derived from an EMBL/GenBank/DDBJ whole genome shotgun (WGS) entry which is preliminary data.</text>
</comment>
<dbReference type="AlphaFoldDB" id="A0A0D1A7W9"/>
<dbReference type="GO" id="GO:0005886">
    <property type="term" value="C:plasma membrane"/>
    <property type="evidence" value="ECO:0007669"/>
    <property type="project" value="UniProtKB-SubCell"/>
</dbReference>
<name>A0A0D1A7W9_9LACO</name>
<feature type="domain" description="Phosphotransferase system EIIC" evidence="9">
    <location>
        <begin position="19"/>
        <end position="350"/>
    </location>
</feature>
<feature type="transmembrane region" description="Helical" evidence="8">
    <location>
        <begin position="55"/>
        <end position="79"/>
    </location>
</feature>
<evidence type="ECO:0000313" key="10">
    <source>
        <dbReference type="EMBL" id="KIS03817.1"/>
    </source>
</evidence>
<proteinExistence type="predicted"/>
<protein>
    <submittedName>
        <fullName evidence="10">Membrane protein</fullName>
    </submittedName>
</protein>
<dbReference type="InterPro" id="IPR003352">
    <property type="entry name" value="PTS_EIIC"/>
</dbReference>
<dbReference type="PATRIC" id="fig|1335616.4.peg.559"/>
<feature type="transmembrane region" description="Helical" evidence="8">
    <location>
        <begin position="139"/>
        <end position="163"/>
    </location>
</feature>
<dbReference type="GO" id="GO:0009401">
    <property type="term" value="P:phosphoenolpyruvate-dependent sugar phosphotransferase system"/>
    <property type="evidence" value="ECO:0007669"/>
    <property type="project" value="InterPro"/>
</dbReference>
<organism evidence="10 11">
    <name type="scientific">Paucilactobacillus wasatchensis</name>
    <dbReference type="NCBI Taxonomy" id="1335616"/>
    <lineage>
        <taxon>Bacteria</taxon>
        <taxon>Bacillati</taxon>
        <taxon>Bacillota</taxon>
        <taxon>Bacilli</taxon>
        <taxon>Lactobacillales</taxon>
        <taxon>Lactobacillaceae</taxon>
        <taxon>Paucilactobacillus</taxon>
    </lineage>
</organism>
<gene>
    <name evidence="10" type="ORF">WDC_0558</name>
</gene>
<dbReference type="Pfam" id="PF13303">
    <property type="entry name" value="PTS_EIIC_2"/>
    <property type="match status" value="1"/>
</dbReference>
<keyword evidence="5 8" id="KW-0812">Transmembrane</keyword>
<keyword evidence="6 8" id="KW-1133">Transmembrane helix</keyword>
<dbReference type="GO" id="GO:0008982">
    <property type="term" value="F:protein-N(PI)-phosphohistidine-sugar phosphotransferase activity"/>
    <property type="evidence" value="ECO:0007669"/>
    <property type="project" value="InterPro"/>
</dbReference>
<evidence type="ECO:0000256" key="4">
    <source>
        <dbReference type="ARBA" id="ARBA00022597"/>
    </source>
</evidence>
<keyword evidence="3" id="KW-1003">Cell membrane</keyword>
<keyword evidence="11" id="KW-1185">Reference proteome</keyword>
<reference evidence="10 11" key="1">
    <citation type="submission" date="2013-08" db="EMBL/GenBank/DDBJ databases">
        <title>Lactobacillus wasatchii sp. WDC04, a late gas producing bacteria isolated from aged chedder cheese.</title>
        <authorList>
            <person name="Oberg C.J."/>
            <person name="Culumber M."/>
            <person name="McMahon D.J."/>
            <person name="Broadbent J.R."/>
            <person name="Oberg T.S."/>
            <person name="Ortaki F."/>
        </authorList>
    </citation>
    <scope>NUCLEOTIDE SEQUENCE [LARGE SCALE GENOMIC DNA]</scope>
    <source>
        <strain evidence="10 11">WDC04</strain>
    </source>
</reference>
<evidence type="ECO:0000256" key="8">
    <source>
        <dbReference type="SAM" id="Phobius"/>
    </source>
</evidence>
<accession>A0A0D1A7W9</accession>
<keyword evidence="4" id="KW-0762">Sugar transport</keyword>
<evidence type="ECO:0000256" key="5">
    <source>
        <dbReference type="ARBA" id="ARBA00022692"/>
    </source>
</evidence>